<sequence>MLKGLALAFAGVLLLTGCASKPADPNWTESAKKVFASGNPVAAYDYAAKDLNGARRAQAIAFLQENGTTIGPAIKEALFKRAREDSRGASGVNEDMRAATAAGLISDADATDLIKIATAADDKRRAEKAVADALRAKRLAALKPLRLHLVSEPDNRLIVDDVKRQLSDLQGAVVFIDAPEKGALTVKVKQLRWAERQQSERMRTLTVGYYESDPLFAALLLPKGASTMIDVREGGVELEYAFEVSASENGNQIGSELVRDTLTQNFYQCSGMRVQNVFGGISPSNGFPNQASQSFCSGGSTPTDLKALGTRAYVATAIAIKRLGPVQIALKRYQEASA</sequence>
<dbReference type="AlphaFoldDB" id="A0A8S8X9Z6"/>
<proteinExistence type="predicted"/>
<protein>
    <submittedName>
        <fullName evidence="2">Uncharacterized protein</fullName>
    </submittedName>
</protein>
<feature type="signal peptide" evidence="1">
    <location>
        <begin position="1"/>
        <end position="23"/>
    </location>
</feature>
<dbReference type="PROSITE" id="PS51257">
    <property type="entry name" value="PROKAR_LIPOPROTEIN"/>
    <property type="match status" value="1"/>
</dbReference>
<feature type="chain" id="PRO_5035745857" evidence="1">
    <location>
        <begin position="24"/>
        <end position="338"/>
    </location>
</feature>
<dbReference type="RefSeq" id="WP_420241103.1">
    <property type="nucleotide sequence ID" value="NZ_BOPV01000001.1"/>
</dbReference>
<reference evidence="2" key="1">
    <citation type="submission" date="2021-02" db="EMBL/GenBank/DDBJ databases">
        <title>Genome sequence of Rhodospirillales sp. strain TMPK1 isolated from soil.</title>
        <authorList>
            <person name="Nakai R."/>
            <person name="Kusada H."/>
            <person name="Tamaki H."/>
        </authorList>
    </citation>
    <scope>NUCLEOTIDE SEQUENCE</scope>
    <source>
        <strain evidence="2">TMPK1</strain>
    </source>
</reference>
<evidence type="ECO:0000313" key="2">
    <source>
        <dbReference type="EMBL" id="GIL38145.1"/>
    </source>
</evidence>
<keyword evidence="1" id="KW-0732">Signal</keyword>
<gene>
    <name evidence="2" type="ORF">TMPK1_03820</name>
</gene>
<keyword evidence="3" id="KW-1185">Reference proteome</keyword>
<evidence type="ECO:0000313" key="3">
    <source>
        <dbReference type="Proteomes" id="UP000681075"/>
    </source>
</evidence>
<organism evidence="2 3">
    <name type="scientific">Roseiterribacter gracilis</name>
    <dbReference type="NCBI Taxonomy" id="2812848"/>
    <lineage>
        <taxon>Bacteria</taxon>
        <taxon>Pseudomonadati</taxon>
        <taxon>Pseudomonadota</taxon>
        <taxon>Alphaproteobacteria</taxon>
        <taxon>Rhodospirillales</taxon>
        <taxon>Roseiterribacteraceae</taxon>
        <taxon>Roseiterribacter</taxon>
    </lineage>
</organism>
<comment type="caution">
    <text evidence="2">The sequence shown here is derived from an EMBL/GenBank/DDBJ whole genome shotgun (WGS) entry which is preliminary data.</text>
</comment>
<dbReference type="EMBL" id="BOPV01000001">
    <property type="protein sequence ID" value="GIL38145.1"/>
    <property type="molecule type" value="Genomic_DNA"/>
</dbReference>
<evidence type="ECO:0000256" key="1">
    <source>
        <dbReference type="SAM" id="SignalP"/>
    </source>
</evidence>
<dbReference type="Proteomes" id="UP000681075">
    <property type="component" value="Unassembled WGS sequence"/>
</dbReference>
<name>A0A8S8X9Z6_9PROT</name>
<accession>A0A8S8X9Z6</accession>